<dbReference type="Proteomes" id="UP000655094">
    <property type="component" value="Unassembled WGS sequence"/>
</dbReference>
<feature type="compositionally biased region" description="Polar residues" evidence="1">
    <location>
        <begin position="10"/>
        <end position="21"/>
    </location>
</feature>
<dbReference type="AlphaFoldDB" id="A0A919I0Y8"/>
<evidence type="ECO:0000313" key="2">
    <source>
        <dbReference type="EMBL" id="GHK58239.1"/>
    </source>
</evidence>
<comment type="caution">
    <text evidence="2">The sequence shown here is derived from an EMBL/GenBank/DDBJ whole genome shotgun (WGS) entry which is preliminary data.</text>
</comment>
<accession>A0A919I0Y8</accession>
<sequence length="51" mass="5799">MGKLEISPVSELTQNCSSTSRNSEDCTDFEELPPKELSLKDWFSVFTEVDE</sequence>
<name>A0A919I0Y8_KLEPN</name>
<dbReference type="EMBL" id="BNFF01000007">
    <property type="protein sequence ID" value="GHK58239.1"/>
    <property type="molecule type" value="Genomic_DNA"/>
</dbReference>
<feature type="region of interest" description="Disordered" evidence="1">
    <location>
        <begin position="1"/>
        <end position="30"/>
    </location>
</feature>
<evidence type="ECO:0000256" key="1">
    <source>
        <dbReference type="SAM" id="MobiDB-lite"/>
    </source>
</evidence>
<proteinExistence type="predicted"/>
<organism evidence="2 3">
    <name type="scientific">Klebsiella pneumoniae</name>
    <dbReference type="NCBI Taxonomy" id="573"/>
    <lineage>
        <taxon>Bacteria</taxon>
        <taxon>Pseudomonadati</taxon>
        <taxon>Pseudomonadota</taxon>
        <taxon>Gammaproteobacteria</taxon>
        <taxon>Enterobacterales</taxon>
        <taxon>Enterobacteriaceae</taxon>
        <taxon>Klebsiella/Raoultella group</taxon>
        <taxon>Klebsiella</taxon>
        <taxon>Klebsiella pneumoniae complex</taxon>
    </lineage>
</organism>
<protein>
    <submittedName>
        <fullName evidence="2">Uncharacterized protein</fullName>
    </submittedName>
</protein>
<reference evidence="2" key="1">
    <citation type="submission" date="2020-10" db="EMBL/GenBank/DDBJ databases">
        <title>Genome Sequence of ESBL Producing Zambian Clinical Strains.</title>
        <authorList>
            <person name="Shawa M."/>
            <person name="Furuta Y."/>
            <person name="Simbotwe M."/>
            <person name="Mulenga E."/>
            <person name="Mubanga M."/>
            <person name="Mulenga G."/>
            <person name="Kaile C."/>
            <person name="Zorigt T."/>
            <person name="Hang'ombe B."/>
            <person name="Higashi H."/>
        </authorList>
    </citation>
    <scope>NUCLEOTIDE SEQUENCE</scope>
    <source>
        <strain evidence="2">Zam_UTH_09</strain>
    </source>
</reference>
<gene>
    <name evidence="2" type="ORF">KPZU09_79750</name>
</gene>
<evidence type="ECO:0000313" key="3">
    <source>
        <dbReference type="Proteomes" id="UP000655094"/>
    </source>
</evidence>